<accession>A0A5C8UYE1</accession>
<keyword evidence="2" id="KW-1185">Reference proteome</keyword>
<proteinExistence type="predicted"/>
<comment type="caution">
    <text evidence="1">The sequence shown here is derived from an EMBL/GenBank/DDBJ whole genome shotgun (WGS) entry which is preliminary data.</text>
</comment>
<evidence type="ECO:0000313" key="1">
    <source>
        <dbReference type="EMBL" id="TXN32719.1"/>
    </source>
</evidence>
<dbReference type="RefSeq" id="WP_147781814.1">
    <property type="nucleotide sequence ID" value="NZ_VRMG01000002.1"/>
</dbReference>
<dbReference type="Proteomes" id="UP000321379">
    <property type="component" value="Unassembled WGS sequence"/>
</dbReference>
<dbReference type="Gene3D" id="1.10.10.10">
    <property type="entry name" value="Winged helix-like DNA-binding domain superfamily/Winged helix DNA-binding domain"/>
    <property type="match status" value="1"/>
</dbReference>
<dbReference type="CDD" id="cd00090">
    <property type="entry name" value="HTH_ARSR"/>
    <property type="match status" value="1"/>
</dbReference>
<dbReference type="Pfam" id="PF12840">
    <property type="entry name" value="HTH_20"/>
    <property type="match status" value="1"/>
</dbReference>
<reference evidence="1 2" key="1">
    <citation type="submission" date="2019-08" db="EMBL/GenBank/DDBJ databases">
        <title>Bacterial whole genome sequence for Glaciihabitans sp. CHu50b-6-2.</title>
        <authorList>
            <person name="Jin L."/>
        </authorList>
    </citation>
    <scope>NUCLEOTIDE SEQUENCE [LARGE SCALE GENOMIC DNA]</scope>
    <source>
        <strain evidence="1 2">CHu50b-6-2</strain>
    </source>
</reference>
<dbReference type="AlphaFoldDB" id="A0A5C8UYE1"/>
<dbReference type="InterPro" id="IPR036388">
    <property type="entry name" value="WH-like_DNA-bd_sf"/>
</dbReference>
<dbReference type="SUPFAM" id="SSF46785">
    <property type="entry name" value="Winged helix' DNA-binding domain"/>
    <property type="match status" value="1"/>
</dbReference>
<dbReference type="InterPro" id="IPR011991">
    <property type="entry name" value="ArsR-like_HTH"/>
</dbReference>
<gene>
    <name evidence="1" type="ORF">FVP33_01195</name>
</gene>
<protein>
    <submittedName>
        <fullName evidence="1">Helix-turn-helix domain-containing protein</fullName>
    </submittedName>
</protein>
<sequence>MNERMTARLSALAAVSDPPRRALFDFVRRSDAPVSRDDAAAAAGMPRSTAAFHLDRLVEEGALAVEFKRVGGKTGPGSGRPSKLYHPVSAELSASVPDRDYELAGELLAAAIDQADRSGEPVREALTRVAVEAGRELGLRAGSLEAALDDTGYEPTDDGAGGMLLINCPFHQLATSHTEVICHANLGLLKGVAEGVGDVEHDIRFSPADGRCCVHIAARGRAKS</sequence>
<dbReference type="EMBL" id="VRMG01000002">
    <property type="protein sequence ID" value="TXN32719.1"/>
    <property type="molecule type" value="Genomic_DNA"/>
</dbReference>
<organism evidence="1 2">
    <name type="scientific">Lacisediminihabitans profunda</name>
    <dbReference type="NCBI Taxonomy" id="2594790"/>
    <lineage>
        <taxon>Bacteria</taxon>
        <taxon>Bacillati</taxon>
        <taxon>Actinomycetota</taxon>
        <taxon>Actinomycetes</taxon>
        <taxon>Micrococcales</taxon>
        <taxon>Microbacteriaceae</taxon>
        <taxon>Lacisediminihabitans</taxon>
    </lineage>
</organism>
<name>A0A5C8UYE1_9MICO</name>
<dbReference type="InterPro" id="IPR036390">
    <property type="entry name" value="WH_DNA-bd_sf"/>
</dbReference>
<evidence type="ECO:0000313" key="2">
    <source>
        <dbReference type="Proteomes" id="UP000321379"/>
    </source>
</evidence>